<evidence type="ECO:0000313" key="3">
    <source>
        <dbReference type="Proteomes" id="UP000187465"/>
    </source>
</evidence>
<dbReference type="EMBL" id="MKQP01000055">
    <property type="protein sequence ID" value="OMD24058.1"/>
    <property type="molecule type" value="Genomic_DNA"/>
</dbReference>
<dbReference type="Proteomes" id="UP000187465">
    <property type="component" value="Unassembled WGS sequence"/>
</dbReference>
<dbReference type="AlphaFoldDB" id="A0A1R0WY10"/>
<feature type="domain" description="Copper amine oxidase-like N-terminal" evidence="1">
    <location>
        <begin position="48"/>
        <end position="143"/>
    </location>
</feature>
<evidence type="ECO:0000259" key="1">
    <source>
        <dbReference type="Pfam" id="PF07833"/>
    </source>
</evidence>
<dbReference type="Gene3D" id="3.40.1000.10">
    <property type="entry name" value="Mog1/PsbP, alpha/beta/alpha sandwich"/>
    <property type="match status" value="2"/>
</dbReference>
<protein>
    <recommendedName>
        <fullName evidence="1">Copper amine oxidase-like N-terminal domain-containing protein</fullName>
    </recommendedName>
</protein>
<name>A0A1R0WY10_9BACL</name>
<comment type="caution">
    <text evidence="2">The sequence shown here is derived from an EMBL/GenBank/DDBJ whole genome shotgun (WGS) entry which is preliminary data.</text>
</comment>
<evidence type="ECO:0000313" key="2">
    <source>
        <dbReference type="EMBL" id="OMD24058.1"/>
    </source>
</evidence>
<dbReference type="Gene3D" id="3.30.457.10">
    <property type="entry name" value="Copper amine oxidase-like, N-terminal domain"/>
    <property type="match status" value="2"/>
</dbReference>
<dbReference type="SUPFAM" id="SSF55383">
    <property type="entry name" value="Copper amine oxidase, domain N"/>
    <property type="match status" value="2"/>
</dbReference>
<dbReference type="Pfam" id="PF07833">
    <property type="entry name" value="Cu_amine_oxidN1"/>
    <property type="match status" value="1"/>
</dbReference>
<proteinExistence type="predicted"/>
<accession>A0A1R0WY10</accession>
<dbReference type="InterPro" id="IPR036582">
    <property type="entry name" value="Mao_N_sf"/>
</dbReference>
<sequence length="637" mass="69834">MGFKILKQGFCAMLALLLLFSILPIQTVLASQGDKLQLSLKVGSTSATVNGKKVAIERPYTENGTVMVPLGVFKKTFGSTVSLEQNNVVKVTYGAHSGVMTIGSDIAWKDGIKVKLGSAPRMVSDVLMVPLRFVADVLGATLSQGSGGELMVTLVPIDNEEDTPEETGIDSDVGKTQIGNSYFQWTLNYPSGLIAGNSGGDESVATFSSADNLYYVEIHVSDQAVAVDADGLLEQLVREVEAGGELILDRESFPKAAVPYARLISKDSSGALWESRLLYAEGRLYEIYLTDNKAVNYKDFAKYTGLLNSFQPSFDTKSKKIRDLSTVKSGLRDAYNEDYGISLQVPADWSKDDQHLYYESKQGSHLSVAVTSAPAGSTLESWAEDLKMKTKENFVADAYILKDSNKSEISGVSAQINELQLNYGNGVTTEYQALILKNGYRYYFEYVTAAGQDDDKAKFKAIISSIDIDFALLKENFGRLASDDYKTLKNKTLTKVSKTYGYAIDIPSLWTPYQDIFETQSIEYRFSGGRLQINSKPEGSVDYTVNVLKDAYQNKNNDPKGPRIESVVESTIADVPATIITAHQIKNGIPLRSKQVVFGKNDVVYTITVTLNDANATAEQQALLDKTLQSFRFTGSK</sequence>
<gene>
    <name evidence="2" type="ORF">BJP51_30075</name>
</gene>
<organism evidence="2 3">
    <name type="scientific">Paenibacillus odorifer</name>
    <dbReference type="NCBI Taxonomy" id="189426"/>
    <lineage>
        <taxon>Bacteria</taxon>
        <taxon>Bacillati</taxon>
        <taxon>Bacillota</taxon>
        <taxon>Bacilli</taxon>
        <taxon>Bacillales</taxon>
        <taxon>Paenibacillaceae</taxon>
        <taxon>Paenibacillus</taxon>
    </lineage>
</organism>
<reference evidence="2 3" key="1">
    <citation type="submission" date="2016-10" db="EMBL/GenBank/DDBJ databases">
        <title>Paenibacillus species isolates.</title>
        <authorList>
            <person name="Beno S.M."/>
        </authorList>
    </citation>
    <scope>NUCLEOTIDE SEQUENCE [LARGE SCALE GENOMIC DNA]</scope>
    <source>
        <strain evidence="2 3">FSL H7-0604</strain>
    </source>
</reference>
<dbReference type="RefSeq" id="WP_076179693.1">
    <property type="nucleotide sequence ID" value="NZ_MKQP01000055.1"/>
</dbReference>
<dbReference type="InterPro" id="IPR012854">
    <property type="entry name" value="Cu_amine_oxidase-like_N"/>
</dbReference>